<dbReference type="InterPro" id="IPR004476">
    <property type="entry name" value="RNase_II/RNase_R"/>
</dbReference>
<dbReference type="Gene3D" id="2.40.50.140">
    <property type="entry name" value="Nucleic acid-binding proteins"/>
    <property type="match status" value="2"/>
</dbReference>
<organism evidence="10 11">
    <name type="scientific">Fluviibacter phosphoraccumulans</name>
    <dbReference type="NCBI Taxonomy" id="1751046"/>
    <lineage>
        <taxon>Bacteria</taxon>
        <taxon>Pseudomonadati</taxon>
        <taxon>Pseudomonadota</taxon>
        <taxon>Betaproteobacteria</taxon>
        <taxon>Rhodocyclales</taxon>
        <taxon>Fluviibacteraceae</taxon>
        <taxon>Fluviibacter</taxon>
    </lineage>
</organism>
<dbReference type="GO" id="GO:0008859">
    <property type="term" value="F:exoribonuclease II activity"/>
    <property type="evidence" value="ECO:0007669"/>
    <property type="project" value="UniProtKB-UniRule"/>
</dbReference>
<sequence length="914" mass="101104">MKMSKNSNRVAKIRRLDPFYEREKEKYENPLPSREYMMQTLEAAACPMSESALAAQLAINEDEQIPFERRIRAMEREGQLMRNRKGALILPNKADLVACRVEGHPDGFGFARPETSIGRDKSADIFLDNRQMEKALHGDRVLVRVTGTDRRGRPEGSIVEVTERANTEVVGRVFDEYGVRYVVPEDRRLHTRIVLAGEPVSAGGSRRPRKTAGATPEIQPGQVVVAEILEQPGKRTLPVGRIKEVLGNYADPGMEIEIALRKHDLPFEFPQAVIDEAALLPEEVVVERDLGKREDLRDIPLVTIDGETAKDFDDAVFAEALPKGKGWRLVVAIADVSHYVRPGSALDTEATARGNSVYFPRRVIPMLPEKISNGLCSLNPDVDRLAMVCDAQIDANGDVTKYRFYPAIFRSRARLTYNQVWSWLSGEAQPATVVHQAVQPQLHTLYALFKTLHAARFKRGAIDFDTVETQMRFNEQGKIEAIVPVIRNDAHRLIEECMLAANVCAADFLEKKKQPGLFRIHGTPAPAKLEALRDFMKEFGLGLEGGDSPTGKDYGKLLDQIRERPDFSLLQTILLRSMQQAIYSPDNIGHFGLSYEYYTHFTSPIRRYPDLLVHRAIKTALKFEKVPLPATEAAWEEIGLHCSATERRADEATRDVEAWLKCYYMQDRIGEVFDGTISGVTAFGAFVTLDQVYVEGLVHISELGTDYFHHDPIRHCLIGERTKQQYRVGDRLRVKLVRADLESNRIDFVPATAIDEAVQPTEATRSDRDALAQERSRKTGRPVAVERHLLDMEMDKGSATPRKKGAPTGTTGTPAGKSRQLGGHGSGGKPHPGSGNPASKSPSKGKTKSKPKAKPAAPTAVKSRGAPKPAAKPAAKGASKSGAAKPKAVSAKPAAKPKAAAKPNATNRSRRAKT</sequence>
<dbReference type="SMART" id="SM00316">
    <property type="entry name" value="S1"/>
    <property type="match status" value="1"/>
</dbReference>
<comment type="catalytic activity">
    <reaction evidence="1 8">
        <text>Exonucleolytic cleavage in the 3'- to 5'-direction to yield nucleoside 5'-phosphates.</text>
        <dbReference type="EC" id="3.1.13.1"/>
    </reaction>
</comment>
<feature type="compositionally biased region" description="Basic residues" evidence="9">
    <location>
        <begin position="843"/>
        <end position="853"/>
    </location>
</feature>
<dbReference type="CDD" id="cd04471">
    <property type="entry name" value="S1_RNase_R"/>
    <property type="match status" value="1"/>
</dbReference>
<name>A0A679I7T2_9RHOO</name>
<dbReference type="SMART" id="SM00357">
    <property type="entry name" value="CSP"/>
    <property type="match status" value="1"/>
</dbReference>
<keyword evidence="3 8" id="KW-0963">Cytoplasm</keyword>
<dbReference type="PROSITE" id="PS50126">
    <property type="entry name" value="S1"/>
    <property type="match status" value="1"/>
</dbReference>
<dbReference type="AlphaFoldDB" id="A0A679I7T2"/>
<dbReference type="Pfam" id="PF08206">
    <property type="entry name" value="OB_RNB"/>
    <property type="match status" value="1"/>
</dbReference>
<dbReference type="InterPro" id="IPR022966">
    <property type="entry name" value="RNase_II/R_CS"/>
</dbReference>
<evidence type="ECO:0000256" key="3">
    <source>
        <dbReference type="ARBA" id="ARBA00022490"/>
    </source>
</evidence>
<dbReference type="Pfam" id="PF00575">
    <property type="entry name" value="S1"/>
    <property type="match status" value="1"/>
</dbReference>
<dbReference type="Pfam" id="PF17876">
    <property type="entry name" value="CSD2"/>
    <property type="match status" value="1"/>
</dbReference>
<evidence type="ECO:0000256" key="5">
    <source>
        <dbReference type="ARBA" id="ARBA00022801"/>
    </source>
</evidence>
<keyword evidence="11" id="KW-1185">Reference proteome</keyword>
<dbReference type="EMBL" id="AP022345">
    <property type="protein sequence ID" value="BBU68835.1"/>
    <property type="molecule type" value="Genomic_DNA"/>
</dbReference>
<dbReference type="InterPro" id="IPR011805">
    <property type="entry name" value="RNase_R"/>
</dbReference>
<feature type="region of interest" description="Disordered" evidence="9">
    <location>
        <begin position="759"/>
        <end position="914"/>
    </location>
</feature>
<dbReference type="NCBIfam" id="TIGR00358">
    <property type="entry name" value="3_prime_RNase"/>
    <property type="match status" value="1"/>
</dbReference>
<dbReference type="GO" id="GO:0003723">
    <property type="term" value="F:RNA binding"/>
    <property type="evidence" value="ECO:0007669"/>
    <property type="project" value="UniProtKB-UniRule"/>
</dbReference>
<dbReference type="PANTHER" id="PTHR23355:SF9">
    <property type="entry name" value="DIS3-LIKE EXONUCLEASE 2"/>
    <property type="match status" value="1"/>
</dbReference>
<dbReference type="InterPro" id="IPR013223">
    <property type="entry name" value="RNase_B_OB_dom"/>
</dbReference>
<dbReference type="InterPro" id="IPR011129">
    <property type="entry name" value="CSD"/>
</dbReference>
<feature type="compositionally biased region" description="Low complexity" evidence="9">
    <location>
        <begin position="806"/>
        <end position="817"/>
    </location>
</feature>
<evidence type="ECO:0000256" key="8">
    <source>
        <dbReference type="HAMAP-Rule" id="MF_01895"/>
    </source>
</evidence>
<dbReference type="Proteomes" id="UP000463961">
    <property type="component" value="Chromosome"/>
</dbReference>
<dbReference type="GO" id="GO:0005829">
    <property type="term" value="C:cytosol"/>
    <property type="evidence" value="ECO:0007669"/>
    <property type="project" value="TreeGrafter"/>
</dbReference>
<dbReference type="PANTHER" id="PTHR23355">
    <property type="entry name" value="RIBONUCLEASE"/>
    <property type="match status" value="1"/>
</dbReference>
<dbReference type="InterPro" id="IPR012340">
    <property type="entry name" value="NA-bd_OB-fold"/>
</dbReference>
<keyword evidence="5 8" id="KW-0378">Hydrolase</keyword>
<comment type="subcellular location">
    <subcellularLocation>
        <location evidence="2 8">Cytoplasm</location>
    </subcellularLocation>
</comment>
<gene>
    <name evidence="8 10" type="primary">rnr</name>
    <name evidence="10" type="ORF">ICHIAU1_11180</name>
</gene>
<dbReference type="OrthoDB" id="9764149at2"/>
<keyword evidence="6 8" id="KW-0269">Exonuclease</keyword>
<evidence type="ECO:0000256" key="1">
    <source>
        <dbReference type="ARBA" id="ARBA00001849"/>
    </source>
</evidence>
<accession>A0A679I7T2</accession>
<dbReference type="NCBIfam" id="TIGR02063">
    <property type="entry name" value="RNase_R"/>
    <property type="match status" value="1"/>
</dbReference>
<reference evidence="11" key="1">
    <citation type="submission" date="2020-01" db="EMBL/GenBank/DDBJ databases">
        <title>Phosphoaccumulans saitamaens gen. nov., sp. nov., a polyphosphate accumulating bacterium isolated from surface river water.</title>
        <authorList>
            <person name="Watanabe K."/>
            <person name="Suda W."/>
        </authorList>
    </citation>
    <scope>NUCLEOTIDE SEQUENCE [LARGE SCALE GENOMIC DNA]</scope>
    <source>
        <strain evidence="11">ICHIAU1</strain>
    </source>
</reference>
<dbReference type="HAMAP" id="MF_01895">
    <property type="entry name" value="RNase_R"/>
    <property type="match status" value="1"/>
</dbReference>
<keyword evidence="4 8" id="KW-0540">Nuclease</keyword>
<comment type="function">
    <text evidence="8">3'-5' exoribonuclease that releases 5'-nucleoside monophosphates and is involved in maturation of structured RNAs.</text>
</comment>
<dbReference type="SMART" id="SM00955">
    <property type="entry name" value="RNB"/>
    <property type="match status" value="1"/>
</dbReference>
<dbReference type="SUPFAM" id="SSF50249">
    <property type="entry name" value="Nucleic acid-binding proteins"/>
    <property type="match status" value="4"/>
</dbReference>
<dbReference type="InterPro" id="IPR050180">
    <property type="entry name" value="RNR_Ribonuclease"/>
</dbReference>
<dbReference type="Pfam" id="PF00773">
    <property type="entry name" value="RNB"/>
    <property type="match status" value="1"/>
</dbReference>
<evidence type="ECO:0000256" key="2">
    <source>
        <dbReference type="ARBA" id="ARBA00004496"/>
    </source>
</evidence>
<comment type="similarity">
    <text evidence="8">Belongs to the RNR ribonuclease family. RNase R subfamily.</text>
</comment>
<dbReference type="InterPro" id="IPR003029">
    <property type="entry name" value="S1_domain"/>
</dbReference>
<keyword evidence="7 8" id="KW-0694">RNA-binding</keyword>
<feature type="compositionally biased region" description="Low complexity" evidence="9">
    <location>
        <begin position="854"/>
        <end position="903"/>
    </location>
</feature>
<evidence type="ECO:0000256" key="7">
    <source>
        <dbReference type="ARBA" id="ARBA00022884"/>
    </source>
</evidence>
<evidence type="ECO:0000256" key="4">
    <source>
        <dbReference type="ARBA" id="ARBA00022722"/>
    </source>
</evidence>
<protein>
    <recommendedName>
        <fullName evidence="8">Ribonuclease R</fullName>
        <shortName evidence="8">RNase R</shortName>
        <ecNumber evidence="8">3.1.13.1</ecNumber>
    </recommendedName>
</protein>
<proteinExistence type="inferred from homology"/>
<evidence type="ECO:0000313" key="10">
    <source>
        <dbReference type="EMBL" id="BBU68835.1"/>
    </source>
</evidence>
<dbReference type="InterPro" id="IPR040476">
    <property type="entry name" value="CSD2"/>
</dbReference>
<evidence type="ECO:0000313" key="11">
    <source>
        <dbReference type="Proteomes" id="UP000463961"/>
    </source>
</evidence>
<dbReference type="EC" id="3.1.13.1" evidence="8"/>
<feature type="compositionally biased region" description="Basic and acidic residues" evidence="9">
    <location>
        <begin position="764"/>
        <end position="777"/>
    </location>
</feature>
<feature type="compositionally biased region" description="Low complexity" evidence="9">
    <location>
        <begin position="831"/>
        <end position="842"/>
    </location>
</feature>
<evidence type="ECO:0000256" key="9">
    <source>
        <dbReference type="SAM" id="MobiDB-lite"/>
    </source>
</evidence>
<dbReference type="InterPro" id="IPR001900">
    <property type="entry name" value="RNase_II/R"/>
</dbReference>
<dbReference type="GO" id="GO:0006402">
    <property type="term" value="P:mRNA catabolic process"/>
    <property type="evidence" value="ECO:0007669"/>
    <property type="project" value="TreeGrafter"/>
</dbReference>
<dbReference type="PROSITE" id="PS01175">
    <property type="entry name" value="RIBONUCLEASE_II"/>
    <property type="match status" value="1"/>
</dbReference>
<evidence type="ECO:0000256" key="6">
    <source>
        <dbReference type="ARBA" id="ARBA00022839"/>
    </source>
</evidence>
<feature type="compositionally biased region" description="Basic and acidic residues" evidence="9">
    <location>
        <begin position="784"/>
        <end position="796"/>
    </location>
</feature>